<dbReference type="GO" id="GO:0003677">
    <property type="term" value="F:DNA binding"/>
    <property type="evidence" value="ECO:0007669"/>
    <property type="project" value="UniProtKB-KW"/>
</dbReference>
<dbReference type="InterPro" id="IPR002104">
    <property type="entry name" value="Integrase_catalytic"/>
</dbReference>
<feature type="domain" description="Tyr recombinase" evidence="6">
    <location>
        <begin position="173"/>
        <end position="289"/>
    </location>
</feature>
<dbReference type="PROSITE" id="PS51898">
    <property type="entry name" value="TYR_RECOMBINASE"/>
    <property type="match status" value="1"/>
</dbReference>
<dbReference type="Proteomes" id="UP000824260">
    <property type="component" value="Unassembled WGS sequence"/>
</dbReference>
<keyword evidence="4" id="KW-0238">DNA-binding</keyword>
<protein>
    <recommendedName>
        <fullName evidence="6">Tyr recombinase domain-containing protein</fullName>
    </recommendedName>
</protein>
<reference evidence="7" key="2">
    <citation type="journal article" date="2021" name="PeerJ">
        <title>Extensive microbial diversity within the chicken gut microbiome revealed by metagenomics and culture.</title>
        <authorList>
            <person name="Gilroy R."/>
            <person name="Ravi A."/>
            <person name="Getino M."/>
            <person name="Pursley I."/>
            <person name="Horton D.L."/>
            <person name="Alikhan N.F."/>
            <person name="Baker D."/>
            <person name="Gharbi K."/>
            <person name="Hall N."/>
            <person name="Watson M."/>
            <person name="Adriaenssens E.M."/>
            <person name="Foster-Nyarko E."/>
            <person name="Jarju S."/>
            <person name="Secka A."/>
            <person name="Antonio M."/>
            <person name="Oren A."/>
            <person name="Chaudhuri R.R."/>
            <person name="La Ragione R."/>
            <person name="Hildebrand F."/>
            <person name="Pallen M.J."/>
        </authorList>
    </citation>
    <scope>NUCLEOTIDE SEQUENCE</scope>
    <source>
        <strain evidence="7">ChiSjej6B24-2974</strain>
    </source>
</reference>
<keyword evidence="3" id="KW-0229">DNA integration</keyword>
<dbReference type="InterPro" id="IPR011010">
    <property type="entry name" value="DNA_brk_join_enz"/>
</dbReference>
<reference evidence="7" key="1">
    <citation type="submission" date="2020-10" db="EMBL/GenBank/DDBJ databases">
        <authorList>
            <person name="Gilroy R."/>
        </authorList>
    </citation>
    <scope>NUCLEOTIDE SEQUENCE</scope>
    <source>
        <strain evidence="7">ChiSjej6B24-2974</strain>
    </source>
</reference>
<dbReference type="EMBL" id="DVFZ01000013">
    <property type="protein sequence ID" value="HIQ81712.1"/>
    <property type="molecule type" value="Genomic_DNA"/>
</dbReference>
<comment type="similarity">
    <text evidence="2">Belongs to the 'phage' integrase family.</text>
</comment>
<dbReference type="Gene3D" id="1.10.150.130">
    <property type="match status" value="1"/>
</dbReference>
<dbReference type="Gene3D" id="1.10.443.10">
    <property type="entry name" value="Intergrase catalytic core"/>
    <property type="match status" value="1"/>
</dbReference>
<dbReference type="InterPro" id="IPR013762">
    <property type="entry name" value="Integrase-like_cat_sf"/>
</dbReference>
<dbReference type="GO" id="GO:0006310">
    <property type="term" value="P:DNA recombination"/>
    <property type="evidence" value="ECO:0007669"/>
    <property type="project" value="UniProtKB-KW"/>
</dbReference>
<gene>
    <name evidence="7" type="ORF">IAA52_01280</name>
</gene>
<sequence>MVVNGDPVYKKCSKDEWSEPLKNKRAAIKARKQAIKAEKANEGQIASQTPTQIPVLSKTIAEVYAEYCEKGRKDRAFQTIRKQDSLWENHLRARFGDRKIDSITTAEVQDYLSALYYEDGYAYMYVEGFLKMFYLLFGQAYSRGYLNTWRYNRLCVNKATKIHMPKMKIDEDIDIHIFTESELKVMDDYFRGSNAETAYLLGRYCGLRINECYGPKWEQVDLERGTIRIEQQMVYQNGVIKLVPLKTRNARRTIYLCDKLKDYFCRLNEQRQQITPVQEQQREQNQTFV</sequence>
<dbReference type="GO" id="GO:0015074">
    <property type="term" value="P:DNA integration"/>
    <property type="evidence" value="ECO:0007669"/>
    <property type="project" value="UniProtKB-KW"/>
</dbReference>
<feature type="non-terminal residue" evidence="7">
    <location>
        <position position="289"/>
    </location>
</feature>
<comment type="function">
    <text evidence="1">Site-specific tyrosine recombinase, which acts by catalyzing the cutting and rejoining of the recombining DNA molecules.</text>
</comment>
<dbReference type="AlphaFoldDB" id="A0A9D1CV79"/>
<evidence type="ECO:0000313" key="8">
    <source>
        <dbReference type="Proteomes" id="UP000824260"/>
    </source>
</evidence>
<dbReference type="Pfam" id="PF14659">
    <property type="entry name" value="Phage_int_SAM_3"/>
    <property type="match status" value="1"/>
</dbReference>
<dbReference type="SUPFAM" id="SSF56349">
    <property type="entry name" value="DNA breaking-rejoining enzymes"/>
    <property type="match status" value="1"/>
</dbReference>
<evidence type="ECO:0000256" key="1">
    <source>
        <dbReference type="ARBA" id="ARBA00003283"/>
    </source>
</evidence>
<evidence type="ECO:0000259" key="6">
    <source>
        <dbReference type="PROSITE" id="PS51898"/>
    </source>
</evidence>
<evidence type="ECO:0000256" key="5">
    <source>
        <dbReference type="ARBA" id="ARBA00023172"/>
    </source>
</evidence>
<accession>A0A9D1CV79</accession>
<proteinExistence type="inferred from homology"/>
<evidence type="ECO:0000256" key="2">
    <source>
        <dbReference type="ARBA" id="ARBA00008857"/>
    </source>
</evidence>
<dbReference type="InterPro" id="IPR010998">
    <property type="entry name" value="Integrase_recombinase_N"/>
</dbReference>
<evidence type="ECO:0000313" key="7">
    <source>
        <dbReference type="EMBL" id="HIQ81712.1"/>
    </source>
</evidence>
<comment type="caution">
    <text evidence="7">The sequence shown here is derived from an EMBL/GenBank/DDBJ whole genome shotgun (WGS) entry which is preliminary data.</text>
</comment>
<evidence type="ECO:0000256" key="3">
    <source>
        <dbReference type="ARBA" id="ARBA00022908"/>
    </source>
</evidence>
<keyword evidence="5" id="KW-0233">DNA recombination</keyword>
<dbReference type="InterPro" id="IPR004107">
    <property type="entry name" value="Integrase_SAM-like_N"/>
</dbReference>
<organism evidence="7 8">
    <name type="scientific">Candidatus Pullichristensenella stercorigallinarum</name>
    <dbReference type="NCBI Taxonomy" id="2840909"/>
    <lineage>
        <taxon>Bacteria</taxon>
        <taxon>Bacillati</taxon>
        <taxon>Bacillota</taxon>
        <taxon>Clostridia</taxon>
        <taxon>Candidatus Pullichristensenella</taxon>
    </lineage>
</organism>
<name>A0A9D1CV79_9FIRM</name>
<evidence type="ECO:0000256" key="4">
    <source>
        <dbReference type="ARBA" id="ARBA00023125"/>
    </source>
</evidence>